<name>A0A426XX52_ENSVE</name>
<gene>
    <name evidence="2" type="ORF">B296_00028629</name>
</gene>
<reference evidence="2 3" key="1">
    <citation type="journal article" date="2014" name="Agronomy (Basel)">
        <title>A Draft Genome Sequence for Ensete ventricosum, the Drought-Tolerant Tree Against Hunger.</title>
        <authorList>
            <person name="Harrison J."/>
            <person name="Moore K.A."/>
            <person name="Paszkiewicz K."/>
            <person name="Jones T."/>
            <person name="Grant M."/>
            <person name="Ambacheew D."/>
            <person name="Muzemil S."/>
            <person name="Studholme D.J."/>
        </authorList>
    </citation>
    <scope>NUCLEOTIDE SEQUENCE [LARGE SCALE GENOMIC DNA]</scope>
</reference>
<dbReference type="PANTHER" id="PTHR48475:SF2">
    <property type="entry name" value="RIBONUCLEASE H"/>
    <property type="match status" value="1"/>
</dbReference>
<evidence type="ECO:0000259" key="1">
    <source>
        <dbReference type="PROSITE" id="PS50994"/>
    </source>
</evidence>
<proteinExistence type="predicted"/>
<feature type="domain" description="Integrase catalytic" evidence="1">
    <location>
        <begin position="1"/>
        <end position="86"/>
    </location>
</feature>
<dbReference type="Gene3D" id="3.30.420.10">
    <property type="entry name" value="Ribonuclease H-like superfamily/Ribonuclease H"/>
    <property type="match status" value="1"/>
</dbReference>
<dbReference type="Proteomes" id="UP000287651">
    <property type="component" value="Unassembled WGS sequence"/>
</dbReference>
<dbReference type="AlphaFoldDB" id="A0A426XX52"/>
<dbReference type="InterPro" id="IPR036397">
    <property type="entry name" value="RNaseH_sf"/>
</dbReference>
<comment type="caution">
    <text evidence="2">The sequence shown here is derived from an EMBL/GenBank/DDBJ whole genome shotgun (WGS) entry which is preliminary data.</text>
</comment>
<dbReference type="SUPFAM" id="SSF53098">
    <property type="entry name" value="Ribonuclease H-like"/>
    <property type="match status" value="1"/>
</dbReference>
<dbReference type="PROSITE" id="PS50994">
    <property type="entry name" value="INTEGRASE"/>
    <property type="match status" value="1"/>
</dbReference>
<accession>A0A426XX52</accession>
<dbReference type="PANTHER" id="PTHR48475">
    <property type="entry name" value="RIBONUCLEASE H"/>
    <property type="match status" value="1"/>
</dbReference>
<sequence>MQFNNPKFNAFCQDYRIQLKFSLVAHPQANGLAEVINETILEGLRRIVAGALTTWVEKLPSVLWALCTTPKTLTEESPYSLAYGTEVVLPLEILFLTLRIEHFTPEVLEADLRGNLDLLEEHRAEAHLKTLHYQRAVADSIIRKGKLVLRWEGPSRVIRVVRDETYTLATMEGKTLPRTWHVSNLKKFYI</sequence>
<protein>
    <recommendedName>
        <fullName evidence="1">Integrase catalytic domain-containing protein</fullName>
    </recommendedName>
</protein>
<organism evidence="2 3">
    <name type="scientific">Ensete ventricosum</name>
    <name type="common">Abyssinian banana</name>
    <name type="synonym">Musa ensete</name>
    <dbReference type="NCBI Taxonomy" id="4639"/>
    <lineage>
        <taxon>Eukaryota</taxon>
        <taxon>Viridiplantae</taxon>
        <taxon>Streptophyta</taxon>
        <taxon>Embryophyta</taxon>
        <taxon>Tracheophyta</taxon>
        <taxon>Spermatophyta</taxon>
        <taxon>Magnoliopsida</taxon>
        <taxon>Liliopsida</taxon>
        <taxon>Zingiberales</taxon>
        <taxon>Musaceae</taxon>
        <taxon>Ensete</taxon>
    </lineage>
</organism>
<dbReference type="InterPro" id="IPR001584">
    <property type="entry name" value="Integrase_cat-core"/>
</dbReference>
<evidence type="ECO:0000313" key="3">
    <source>
        <dbReference type="Proteomes" id="UP000287651"/>
    </source>
</evidence>
<dbReference type="GO" id="GO:0015074">
    <property type="term" value="P:DNA integration"/>
    <property type="evidence" value="ECO:0007669"/>
    <property type="project" value="InterPro"/>
</dbReference>
<evidence type="ECO:0000313" key="2">
    <source>
        <dbReference type="EMBL" id="RRT44127.1"/>
    </source>
</evidence>
<dbReference type="InterPro" id="IPR012337">
    <property type="entry name" value="RNaseH-like_sf"/>
</dbReference>
<dbReference type="EMBL" id="AMZH03016674">
    <property type="protein sequence ID" value="RRT44127.1"/>
    <property type="molecule type" value="Genomic_DNA"/>
</dbReference>
<dbReference type="GO" id="GO:0003676">
    <property type="term" value="F:nucleic acid binding"/>
    <property type="evidence" value="ECO:0007669"/>
    <property type="project" value="InterPro"/>
</dbReference>